<organism evidence="2 3">
    <name type="scientific">Flavobacterium chilense</name>
    <dbReference type="NCBI Taxonomy" id="946677"/>
    <lineage>
        <taxon>Bacteria</taxon>
        <taxon>Pseudomonadati</taxon>
        <taxon>Bacteroidota</taxon>
        <taxon>Flavobacteriia</taxon>
        <taxon>Flavobacteriales</taxon>
        <taxon>Flavobacteriaceae</taxon>
        <taxon>Flavobacterium</taxon>
    </lineage>
</organism>
<dbReference type="RefSeq" id="WP_068842717.1">
    <property type="nucleotide sequence ID" value="NZ_FRBT01000005.1"/>
</dbReference>
<feature type="transmembrane region" description="Helical" evidence="1">
    <location>
        <begin position="6"/>
        <end position="22"/>
    </location>
</feature>
<dbReference type="EMBL" id="FRBT01000005">
    <property type="protein sequence ID" value="SHM36742.1"/>
    <property type="molecule type" value="Genomic_DNA"/>
</dbReference>
<protein>
    <submittedName>
        <fullName evidence="2">Uncharacterized protein</fullName>
    </submittedName>
</protein>
<gene>
    <name evidence="2" type="ORF">SAMN05444484_105309</name>
</gene>
<sequence>MIIKIGFSLFFLLLNFIIYLKINNKAISKNYLSLLLFGLILIVSNYYFQVLSNRLFFFLLIFSFGIFIMKYFSTFINALKKSELTDDEKVVTFKEMILKKVFPVLITIFQIVTIWFDKDFN</sequence>
<evidence type="ECO:0000313" key="3">
    <source>
        <dbReference type="Proteomes" id="UP000184028"/>
    </source>
</evidence>
<keyword evidence="3" id="KW-1185">Reference proteome</keyword>
<keyword evidence="1" id="KW-0472">Membrane</keyword>
<feature type="transmembrane region" description="Helical" evidence="1">
    <location>
        <begin position="55"/>
        <end position="76"/>
    </location>
</feature>
<feature type="transmembrane region" description="Helical" evidence="1">
    <location>
        <begin position="97"/>
        <end position="116"/>
    </location>
</feature>
<evidence type="ECO:0000256" key="1">
    <source>
        <dbReference type="SAM" id="Phobius"/>
    </source>
</evidence>
<reference evidence="3" key="1">
    <citation type="submission" date="2016-11" db="EMBL/GenBank/DDBJ databases">
        <authorList>
            <person name="Varghese N."/>
            <person name="Submissions S."/>
        </authorList>
    </citation>
    <scope>NUCLEOTIDE SEQUENCE [LARGE SCALE GENOMIC DNA]</scope>
    <source>
        <strain evidence="3">DSM 24724</strain>
    </source>
</reference>
<name>A0A1M7I7I5_9FLAO</name>
<proteinExistence type="predicted"/>
<feature type="transmembrane region" description="Helical" evidence="1">
    <location>
        <begin position="31"/>
        <end position="49"/>
    </location>
</feature>
<dbReference type="AlphaFoldDB" id="A0A1M7I7I5"/>
<accession>A0A1M7I7I5</accession>
<keyword evidence="1" id="KW-0812">Transmembrane</keyword>
<dbReference type="Proteomes" id="UP000184028">
    <property type="component" value="Unassembled WGS sequence"/>
</dbReference>
<evidence type="ECO:0000313" key="2">
    <source>
        <dbReference type="EMBL" id="SHM36742.1"/>
    </source>
</evidence>
<dbReference type="STRING" id="946677.SAMN05444484_105309"/>
<keyword evidence="1" id="KW-1133">Transmembrane helix</keyword>